<keyword evidence="3" id="KW-1185">Reference proteome</keyword>
<feature type="region of interest" description="Disordered" evidence="1">
    <location>
        <begin position="69"/>
        <end position="105"/>
    </location>
</feature>
<evidence type="ECO:0000313" key="3">
    <source>
        <dbReference type="Proteomes" id="UP001153954"/>
    </source>
</evidence>
<reference evidence="2" key="1">
    <citation type="submission" date="2022-03" db="EMBL/GenBank/DDBJ databases">
        <authorList>
            <person name="Tunstrom K."/>
        </authorList>
    </citation>
    <scope>NUCLEOTIDE SEQUENCE</scope>
</reference>
<dbReference type="AlphaFoldDB" id="A0AAU9TG56"/>
<accession>A0AAU9TG56</accession>
<gene>
    <name evidence="2" type="ORF">EEDITHA_LOCUS1103</name>
</gene>
<proteinExistence type="predicted"/>
<organism evidence="2 3">
    <name type="scientific">Euphydryas editha</name>
    <name type="common">Edith's checkerspot</name>
    <dbReference type="NCBI Taxonomy" id="104508"/>
    <lineage>
        <taxon>Eukaryota</taxon>
        <taxon>Metazoa</taxon>
        <taxon>Ecdysozoa</taxon>
        <taxon>Arthropoda</taxon>
        <taxon>Hexapoda</taxon>
        <taxon>Insecta</taxon>
        <taxon>Pterygota</taxon>
        <taxon>Neoptera</taxon>
        <taxon>Endopterygota</taxon>
        <taxon>Lepidoptera</taxon>
        <taxon>Glossata</taxon>
        <taxon>Ditrysia</taxon>
        <taxon>Papilionoidea</taxon>
        <taxon>Nymphalidae</taxon>
        <taxon>Nymphalinae</taxon>
        <taxon>Euphydryas</taxon>
    </lineage>
</organism>
<sequence>MKSEDERCLRMPNFSLSVCSSMMRHGGHPNFSKKFPQAIFRNKRVSNGDYEDALILDEEDQVFIEQDTVEGASEVIIEPAREPDSAQSSSSTSSRETLPSMSTRY</sequence>
<comment type="caution">
    <text evidence="2">The sequence shown here is derived from an EMBL/GenBank/DDBJ whole genome shotgun (WGS) entry which is preliminary data.</text>
</comment>
<evidence type="ECO:0000256" key="1">
    <source>
        <dbReference type="SAM" id="MobiDB-lite"/>
    </source>
</evidence>
<evidence type="ECO:0000313" key="2">
    <source>
        <dbReference type="EMBL" id="CAH2084547.1"/>
    </source>
</evidence>
<protein>
    <submittedName>
        <fullName evidence="2">Uncharacterized protein</fullName>
    </submittedName>
</protein>
<name>A0AAU9TG56_EUPED</name>
<dbReference type="Proteomes" id="UP001153954">
    <property type="component" value="Unassembled WGS sequence"/>
</dbReference>
<dbReference type="EMBL" id="CAKOGL010000003">
    <property type="protein sequence ID" value="CAH2084547.1"/>
    <property type="molecule type" value="Genomic_DNA"/>
</dbReference>
<feature type="compositionally biased region" description="Low complexity" evidence="1">
    <location>
        <begin position="85"/>
        <end position="105"/>
    </location>
</feature>